<organism evidence="2 5">
    <name type="scientific">Streptococcus gallolyticus</name>
    <dbReference type="NCBI Taxonomy" id="315405"/>
    <lineage>
        <taxon>Bacteria</taxon>
        <taxon>Bacillati</taxon>
        <taxon>Bacillota</taxon>
        <taxon>Bacilli</taxon>
        <taxon>Lactobacillales</taxon>
        <taxon>Streptococcaceae</taxon>
        <taxon>Streptococcus</taxon>
    </lineage>
</organism>
<protein>
    <submittedName>
        <fullName evidence="2">Uncharacterized protein</fullName>
    </submittedName>
</protein>
<name>A0A1H7XZA9_9STRE</name>
<dbReference type="Proteomes" id="UP000182764">
    <property type="component" value="Unassembled WGS sequence"/>
</dbReference>
<evidence type="ECO:0000313" key="4">
    <source>
        <dbReference type="Proteomes" id="UP000182712"/>
    </source>
</evidence>
<keyword evidence="1" id="KW-0472">Membrane</keyword>
<feature type="transmembrane region" description="Helical" evidence="1">
    <location>
        <begin position="48"/>
        <end position="70"/>
    </location>
</feature>
<evidence type="ECO:0000313" key="5">
    <source>
        <dbReference type="Proteomes" id="UP000182764"/>
    </source>
</evidence>
<sequence>MDVAARVITAIGAIVAIMGLAWTFSGAFDYFSGRKNGNPTLMDQGMNAMISGGALAAIAGSIAAAIVTAMRAVSF</sequence>
<dbReference type="AlphaFoldDB" id="A0A1H7XZA9"/>
<dbReference type="Proteomes" id="UP000182712">
    <property type="component" value="Unassembled WGS sequence"/>
</dbReference>
<dbReference type="EMBL" id="FOBM01000021">
    <property type="protein sequence ID" value="SEM38427.1"/>
    <property type="molecule type" value="Genomic_DNA"/>
</dbReference>
<dbReference type="RefSeq" id="WP_074596919.1">
    <property type="nucleotide sequence ID" value="NZ_FNUH01000014.1"/>
</dbReference>
<feature type="transmembrane region" description="Helical" evidence="1">
    <location>
        <begin position="7"/>
        <end position="28"/>
    </location>
</feature>
<dbReference type="EMBL" id="FOGM01000001">
    <property type="protein sequence ID" value="SER10464.1"/>
    <property type="molecule type" value="Genomic_DNA"/>
</dbReference>
<gene>
    <name evidence="2" type="ORF">SAMN04487839_1214</name>
    <name evidence="3" type="ORF">SAMN04487840_10183</name>
</gene>
<evidence type="ECO:0000313" key="3">
    <source>
        <dbReference type="EMBL" id="SER10464.1"/>
    </source>
</evidence>
<reference evidence="4 5" key="1">
    <citation type="submission" date="2016-10" db="EMBL/GenBank/DDBJ databases">
        <authorList>
            <person name="de Groot N.N."/>
        </authorList>
    </citation>
    <scope>NUCLEOTIDE SEQUENCE [LARGE SCALE GENOMIC DNA]</scope>
    <source>
        <strain evidence="2 5">VTM1R29</strain>
        <strain evidence="3 4">VTM2R47</strain>
    </source>
</reference>
<evidence type="ECO:0000313" key="2">
    <source>
        <dbReference type="EMBL" id="SEM38427.1"/>
    </source>
</evidence>
<proteinExistence type="predicted"/>
<evidence type="ECO:0000256" key="1">
    <source>
        <dbReference type="SAM" id="Phobius"/>
    </source>
</evidence>
<keyword evidence="1" id="KW-1133">Transmembrane helix</keyword>
<accession>A0A1H7XZA9</accession>
<keyword evidence="1" id="KW-0812">Transmembrane</keyword>